<keyword evidence="1" id="KW-0812">Transmembrane</keyword>
<protein>
    <submittedName>
        <fullName evidence="2">Putative ovule protein</fullName>
    </submittedName>
</protein>
<dbReference type="AlphaFoldDB" id="A0A0V0GHF6"/>
<sequence length="65" mass="7167">GAPAKLLEKRFELLNNDDGRCSSSLQNLAFAIYCLLLLLGTSAFFCAQNIGHCKIVLSFENYCHA</sequence>
<feature type="non-terminal residue" evidence="2">
    <location>
        <position position="1"/>
    </location>
</feature>
<evidence type="ECO:0000256" key="1">
    <source>
        <dbReference type="SAM" id="Phobius"/>
    </source>
</evidence>
<feature type="transmembrane region" description="Helical" evidence="1">
    <location>
        <begin position="28"/>
        <end position="47"/>
    </location>
</feature>
<evidence type="ECO:0000313" key="2">
    <source>
        <dbReference type="EMBL" id="JAP07422.1"/>
    </source>
</evidence>
<accession>A0A0V0GHF6</accession>
<name>A0A0V0GHF6_SOLCH</name>
<reference evidence="2" key="1">
    <citation type="submission" date="2015-12" db="EMBL/GenBank/DDBJ databases">
        <title>Gene expression during late stages of embryo sac development: a critical building block for successful pollen-pistil interactions.</title>
        <authorList>
            <person name="Liu Y."/>
            <person name="Joly V."/>
            <person name="Sabar M."/>
            <person name="Matton D.P."/>
        </authorList>
    </citation>
    <scope>NUCLEOTIDE SEQUENCE</scope>
</reference>
<organism evidence="2">
    <name type="scientific">Solanum chacoense</name>
    <name type="common">Chaco potato</name>
    <dbReference type="NCBI Taxonomy" id="4108"/>
    <lineage>
        <taxon>Eukaryota</taxon>
        <taxon>Viridiplantae</taxon>
        <taxon>Streptophyta</taxon>
        <taxon>Embryophyta</taxon>
        <taxon>Tracheophyta</taxon>
        <taxon>Spermatophyta</taxon>
        <taxon>Magnoliopsida</taxon>
        <taxon>eudicotyledons</taxon>
        <taxon>Gunneridae</taxon>
        <taxon>Pentapetalae</taxon>
        <taxon>asterids</taxon>
        <taxon>lamiids</taxon>
        <taxon>Solanales</taxon>
        <taxon>Solanaceae</taxon>
        <taxon>Solanoideae</taxon>
        <taxon>Solaneae</taxon>
        <taxon>Solanum</taxon>
    </lineage>
</organism>
<proteinExistence type="predicted"/>
<keyword evidence="1" id="KW-0472">Membrane</keyword>
<dbReference type="EMBL" id="GEDG01038779">
    <property type="protein sequence ID" value="JAP07422.1"/>
    <property type="molecule type" value="Transcribed_RNA"/>
</dbReference>
<keyword evidence="1" id="KW-1133">Transmembrane helix</keyword>